<feature type="chain" id="PRO_5017701128" description="Lipoprotein" evidence="1">
    <location>
        <begin position="26"/>
        <end position="148"/>
    </location>
</feature>
<keyword evidence="1" id="KW-0732">Signal</keyword>
<evidence type="ECO:0000256" key="1">
    <source>
        <dbReference type="SAM" id="SignalP"/>
    </source>
</evidence>
<reference evidence="2 3" key="1">
    <citation type="journal article" date="2006" name="Int. J. Syst. Evol. Microbiol.">
        <title>Chryseobacterium hispanicum sp. nov., isolated from the drinking water distribution system of Sevilla, Spain.</title>
        <authorList>
            <person name="Gallego V."/>
            <person name="Garcia M.T."/>
            <person name="Ventosa A."/>
        </authorList>
    </citation>
    <scope>NUCLEOTIDE SEQUENCE [LARGE SCALE GENOMIC DNA]</scope>
    <source>
        <strain evidence="2 3">KCTC 22104</strain>
    </source>
</reference>
<comment type="caution">
    <text evidence="2">The sequence shown here is derived from an EMBL/GenBank/DDBJ whole genome shotgun (WGS) entry which is preliminary data.</text>
</comment>
<dbReference type="EMBL" id="QNUG01000001">
    <property type="protein sequence ID" value="REC73224.1"/>
    <property type="molecule type" value="Genomic_DNA"/>
</dbReference>
<protein>
    <recommendedName>
        <fullName evidence="4">Lipoprotein</fullName>
    </recommendedName>
</protein>
<accession>A0A3D9D5G8</accession>
<dbReference type="Proteomes" id="UP000256326">
    <property type="component" value="Unassembled WGS sequence"/>
</dbReference>
<gene>
    <name evidence="2" type="ORF">DRF58_00270</name>
</gene>
<dbReference type="AlphaFoldDB" id="A0A3D9D5G8"/>
<proteinExistence type="predicted"/>
<organism evidence="2 3">
    <name type="scientific">Epilithonimonas hispanica</name>
    <dbReference type="NCBI Taxonomy" id="358687"/>
    <lineage>
        <taxon>Bacteria</taxon>
        <taxon>Pseudomonadati</taxon>
        <taxon>Bacteroidota</taxon>
        <taxon>Flavobacteriia</taxon>
        <taxon>Flavobacteriales</taxon>
        <taxon>Weeksellaceae</taxon>
        <taxon>Chryseobacterium group</taxon>
        <taxon>Epilithonimonas</taxon>
    </lineage>
</organism>
<name>A0A3D9D5G8_9FLAO</name>
<keyword evidence="3" id="KW-1185">Reference proteome</keyword>
<evidence type="ECO:0000313" key="3">
    <source>
        <dbReference type="Proteomes" id="UP000256326"/>
    </source>
</evidence>
<feature type="signal peptide" evidence="1">
    <location>
        <begin position="1"/>
        <end position="25"/>
    </location>
</feature>
<evidence type="ECO:0000313" key="2">
    <source>
        <dbReference type="EMBL" id="REC73224.1"/>
    </source>
</evidence>
<evidence type="ECO:0008006" key="4">
    <source>
        <dbReference type="Google" id="ProtNLM"/>
    </source>
</evidence>
<dbReference type="PROSITE" id="PS51257">
    <property type="entry name" value="PROKAR_LIPOPROTEIN"/>
    <property type="match status" value="1"/>
</dbReference>
<sequence length="148" mass="16705">MMKILKIGLLASAFAMLLISCKTVAQNSTIESITLRNTYGRGGFTSITATKDSLKTSSAGGRMTDYPNFNKKLNSKDWEKLVSGINISSLEKTKSGERRGHYDGPDEIFTIKTPEKEYEFYNVAEEDQNYKQLEKLKTNLNNLLSQYK</sequence>
<dbReference type="RefSeq" id="WP_116031414.1">
    <property type="nucleotide sequence ID" value="NZ_JBHLVV010000067.1"/>
</dbReference>